<evidence type="ECO:0000313" key="2">
    <source>
        <dbReference type="Proteomes" id="UP001470230"/>
    </source>
</evidence>
<protein>
    <submittedName>
        <fullName evidence="1">Uncharacterized protein</fullName>
    </submittedName>
</protein>
<sequence length="198" mass="22691">MSVKPYNSYKFNKPLFKSEYSNITKSISFVQTNVPLIKNDEIVIPICEPTDIQGVRKFKNATLQLYSQFAVSDDGEEFSECLFPIPYFLIATEYQNKNLQSPTKYKEIYINSRNDEYFISTDYSNVNSAPTEILNKGTLLFQGQLSSKQALIQSTRLSKNLEASECIYLILKIPNDPSLAFYCFYGLFGTINYSVKFS</sequence>
<accession>A0ABR2H7W3</accession>
<dbReference type="EMBL" id="JAPFFF010000038">
    <property type="protein sequence ID" value="KAK8842305.1"/>
    <property type="molecule type" value="Genomic_DNA"/>
</dbReference>
<organism evidence="1 2">
    <name type="scientific">Tritrichomonas musculus</name>
    <dbReference type="NCBI Taxonomy" id="1915356"/>
    <lineage>
        <taxon>Eukaryota</taxon>
        <taxon>Metamonada</taxon>
        <taxon>Parabasalia</taxon>
        <taxon>Tritrichomonadida</taxon>
        <taxon>Tritrichomonadidae</taxon>
        <taxon>Tritrichomonas</taxon>
    </lineage>
</organism>
<dbReference type="Proteomes" id="UP001470230">
    <property type="component" value="Unassembled WGS sequence"/>
</dbReference>
<comment type="caution">
    <text evidence="1">The sequence shown here is derived from an EMBL/GenBank/DDBJ whole genome shotgun (WGS) entry which is preliminary data.</text>
</comment>
<proteinExistence type="predicted"/>
<gene>
    <name evidence="1" type="ORF">M9Y10_025882</name>
</gene>
<keyword evidence="2" id="KW-1185">Reference proteome</keyword>
<reference evidence="1 2" key="1">
    <citation type="submission" date="2024-04" db="EMBL/GenBank/DDBJ databases">
        <title>Tritrichomonas musculus Genome.</title>
        <authorList>
            <person name="Alves-Ferreira E."/>
            <person name="Grigg M."/>
            <person name="Lorenzi H."/>
            <person name="Galac M."/>
        </authorList>
    </citation>
    <scope>NUCLEOTIDE SEQUENCE [LARGE SCALE GENOMIC DNA]</scope>
    <source>
        <strain evidence="1 2">EAF2021</strain>
    </source>
</reference>
<name>A0ABR2H7W3_9EUKA</name>
<evidence type="ECO:0000313" key="1">
    <source>
        <dbReference type="EMBL" id="KAK8842305.1"/>
    </source>
</evidence>